<dbReference type="RefSeq" id="XP_002183175.1">
    <property type="nucleotide sequence ID" value="XM_002183139.1"/>
</dbReference>
<dbReference type="Pfam" id="PF00505">
    <property type="entry name" value="HMG_box"/>
    <property type="match status" value="1"/>
</dbReference>
<dbReference type="KEGG" id="pti:PHATRDRAFT_48554"/>
<dbReference type="InterPro" id="IPR009071">
    <property type="entry name" value="HMG_box_dom"/>
</dbReference>
<reference evidence="5" key="2">
    <citation type="submission" date="2008-08" db="EMBL/GenBank/DDBJ databases">
        <authorList>
            <consortium name="Diatom Consortium"/>
            <person name="Grigoriev I."/>
            <person name="Grimwood J."/>
            <person name="Kuo A."/>
            <person name="Otillar R.P."/>
            <person name="Salamov A."/>
            <person name="Detter J.C."/>
            <person name="Lindquist E."/>
            <person name="Shapiro H."/>
            <person name="Lucas S."/>
            <person name="Glavina del Rio T."/>
            <person name="Pitluck S."/>
            <person name="Rokhsar D."/>
            <person name="Bowler C."/>
        </authorList>
    </citation>
    <scope>GENOME REANNOTATION</scope>
    <source>
        <strain evidence="5">CCAP 1055/1</strain>
    </source>
</reference>
<evidence type="ECO:0000259" key="3">
    <source>
        <dbReference type="PROSITE" id="PS50118"/>
    </source>
</evidence>
<keyword evidence="1 4" id="KW-0238">DNA-binding</keyword>
<dbReference type="EMBL" id="CM000620">
    <property type="protein sequence ID" value="EEC45393.1"/>
    <property type="molecule type" value="Genomic_DNA"/>
</dbReference>
<dbReference type="Gene3D" id="1.10.30.10">
    <property type="entry name" value="High mobility group box domain"/>
    <property type="match status" value="1"/>
</dbReference>
<organism evidence="4 5">
    <name type="scientific">Phaeodactylum tricornutum (strain CCAP 1055/1)</name>
    <dbReference type="NCBI Taxonomy" id="556484"/>
    <lineage>
        <taxon>Eukaryota</taxon>
        <taxon>Sar</taxon>
        <taxon>Stramenopiles</taxon>
        <taxon>Ochrophyta</taxon>
        <taxon>Bacillariophyta</taxon>
        <taxon>Bacillariophyceae</taxon>
        <taxon>Bacillariophycidae</taxon>
        <taxon>Naviculales</taxon>
        <taxon>Phaeodactylaceae</taxon>
        <taxon>Phaeodactylum</taxon>
    </lineage>
</organism>
<dbReference type="AlphaFoldDB" id="B7G7N3"/>
<dbReference type="SUPFAM" id="SSF47095">
    <property type="entry name" value="HMG-box"/>
    <property type="match status" value="1"/>
</dbReference>
<sequence length="356" mass="39901">MISNSNSNGTKSHSILSKPLSTLLKQMSEEPDFLRIFEDEDFGGMLQQSIEHIGTFSRDVPSVPKVTGTNMERSIKTVTSGRSCSASTCCEFVNVVLIVNPITRQVCCPQQTLIHNSQKAVIGPAVLDGFPIDTIDGLSQEFQRIGPDGQDRAPGCATSETGGSQEIPLQTPSPVTQSQYHVKHPSPCILHSKKSRVSQTLSLAKFDECVSSGTRSLSPLHIDHITIQSASSVNAAPLRALSAYNFFFRDERHRLLHGGDHDWSNQKRQALLNLHWHRDRAKKRKHRRTHGKIDFTTLSKCISQRWRDLSEESKDFYRDIATADWQRYQQQVNHIASFRMQNDDSFLPADFSSVVG</sequence>
<accession>B7G7N3</accession>
<reference evidence="4 5" key="1">
    <citation type="journal article" date="2008" name="Nature">
        <title>The Phaeodactylum genome reveals the evolutionary history of diatom genomes.</title>
        <authorList>
            <person name="Bowler C."/>
            <person name="Allen A.E."/>
            <person name="Badger J.H."/>
            <person name="Grimwood J."/>
            <person name="Jabbari K."/>
            <person name="Kuo A."/>
            <person name="Maheswari U."/>
            <person name="Martens C."/>
            <person name="Maumus F."/>
            <person name="Otillar R.P."/>
            <person name="Rayko E."/>
            <person name="Salamov A."/>
            <person name="Vandepoele K."/>
            <person name="Beszteri B."/>
            <person name="Gruber A."/>
            <person name="Heijde M."/>
            <person name="Katinka M."/>
            <person name="Mock T."/>
            <person name="Valentin K."/>
            <person name="Verret F."/>
            <person name="Berges J.A."/>
            <person name="Brownlee C."/>
            <person name="Cadoret J.P."/>
            <person name="Chiovitti A."/>
            <person name="Choi C.J."/>
            <person name="Coesel S."/>
            <person name="De Martino A."/>
            <person name="Detter J.C."/>
            <person name="Durkin C."/>
            <person name="Falciatore A."/>
            <person name="Fournet J."/>
            <person name="Haruta M."/>
            <person name="Huysman M.J."/>
            <person name="Jenkins B.D."/>
            <person name="Jiroutova K."/>
            <person name="Jorgensen R.E."/>
            <person name="Joubert Y."/>
            <person name="Kaplan A."/>
            <person name="Kroger N."/>
            <person name="Kroth P.G."/>
            <person name="La Roche J."/>
            <person name="Lindquist E."/>
            <person name="Lommer M."/>
            <person name="Martin-Jezequel V."/>
            <person name="Lopez P.J."/>
            <person name="Lucas S."/>
            <person name="Mangogna M."/>
            <person name="McGinnis K."/>
            <person name="Medlin L.K."/>
            <person name="Montsant A."/>
            <person name="Oudot-Le Secq M.P."/>
            <person name="Napoli C."/>
            <person name="Obornik M."/>
            <person name="Parker M.S."/>
            <person name="Petit J.L."/>
            <person name="Porcel B.M."/>
            <person name="Poulsen N."/>
            <person name="Robison M."/>
            <person name="Rychlewski L."/>
            <person name="Rynearson T.A."/>
            <person name="Schmutz J."/>
            <person name="Shapiro H."/>
            <person name="Siaut M."/>
            <person name="Stanley M."/>
            <person name="Sussman M.R."/>
            <person name="Taylor A.R."/>
            <person name="Vardi A."/>
            <person name="von Dassow P."/>
            <person name="Vyverman W."/>
            <person name="Willis A."/>
            <person name="Wyrwicz L.S."/>
            <person name="Rokhsar D.S."/>
            <person name="Weissenbach J."/>
            <person name="Armbrust E.V."/>
            <person name="Green B.R."/>
            <person name="Van de Peer Y."/>
            <person name="Grigoriev I.V."/>
        </authorList>
    </citation>
    <scope>NUCLEOTIDE SEQUENCE [LARGE SCALE GENOMIC DNA]</scope>
    <source>
        <strain evidence="4 5">CCAP 1055/1</strain>
    </source>
</reference>
<dbReference type="InterPro" id="IPR036910">
    <property type="entry name" value="HMG_box_dom_sf"/>
</dbReference>
<dbReference type="GeneID" id="7194723"/>
<dbReference type="GO" id="GO:0003677">
    <property type="term" value="F:DNA binding"/>
    <property type="evidence" value="ECO:0007669"/>
    <property type="project" value="UniProtKB-UniRule"/>
</dbReference>
<evidence type="ECO:0000313" key="5">
    <source>
        <dbReference type="Proteomes" id="UP000000759"/>
    </source>
</evidence>
<dbReference type="PaxDb" id="2850-Phatr48554"/>
<dbReference type="InParanoid" id="B7G7N3"/>
<evidence type="ECO:0000256" key="1">
    <source>
        <dbReference type="PROSITE-ProRule" id="PRU00267"/>
    </source>
</evidence>
<keyword evidence="1" id="KW-0539">Nucleus</keyword>
<dbReference type="OrthoDB" id="48979at2759"/>
<feature type="domain" description="HMG box" evidence="3">
    <location>
        <begin position="237"/>
        <end position="336"/>
    </location>
</feature>
<gene>
    <name evidence="4" type="ORF">PHATRDRAFT_48554</name>
</gene>
<dbReference type="PROSITE" id="PS50118">
    <property type="entry name" value="HMG_BOX_2"/>
    <property type="match status" value="1"/>
</dbReference>
<proteinExistence type="predicted"/>
<evidence type="ECO:0000256" key="2">
    <source>
        <dbReference type="SAM" id="MobiDB-lite"/>
    </source>
</evidence>
<name>B7G7N3_PHATC</name>
<evidence type="ECO:0000313" key="4">
    <source>
        <dbReference type="EMBL" id="EEC45393.1"/>
    </source>
</evidence>
<dbReference type="Proteomes" id="UP000000759">
    <property type="component" value="Chromosome 18"/>
</dbReference>
<keyword evidence="5" id="KW-1185">Reference proteome</keyword>
<dbReference type="CDD" id="cd00084">
    <property type="entry name" value="HMG-box_SF"/>
    <property type="match status" value="1"/>
</dbReference>
<feature type="DNA-binding region" description="HMG box" evidence="1">
    <location>
        <begin position="237"/>
        <end position="336"/>
    </location>
</feature>
<feature type="region of interest" description="Disordered" evidence="2">
    <location>
        <begin position="148"/>
        <end position="178"/>
    </location>
</feature>
<feature type="compositionally biased region" description="Polar residues" evidence="2">
    <location>
        <begin position="158"/>
        <end position="178"/>
    </location>
</feature>
<protein>
    <submittedName>
        <fullName evidence="4">DNA-binding transcription factor</fullName>
    </submittedName>
</protein>
<dbReference type="HOGENOM" id="CLU_779564_0_0_1"/>
<dbReference type="GO" id="GO:0005634">
    <property type="term" value="C:nucleus"/>
    <property type="evidence" value="ECO:0007669"/>
    <property type="project" value="UniProtKB-UniRule"/>
</dbReference>